<keyword evidence="1" id="KW-0347">Helicase</keyword>
<dbReference type="EMBL" id="NBSK02000008">
    <property type="protein sequence ID" value="KAJ0189473.1"/>
    <property type="molecule type" value="Genomic_DNA"/>
</dbReference>
<reference evidence="4 5" key="1">
    <citation type="journal article" date="2017" name="Nat. Commun.">
        <title>Genome assembly with in vitro proximity ligation data and whole-genome triplication in lettuce.</title>
        <authorList>
            <person name="Reyes-Chin-Wo S."/>
            <person name="Wang Z."/>
            <person name="Yang X."/>
            <person name="Kozik A."/>
            <person name="Arikit S."/>
            <person name="Song C."/>
            <person name="Xia L."/>
            <person name="Froenicke L."/>
            <person name="Lavelle D.O."/>
            <person name="Truco M.J."/>
            <person name="Xia R."/>
            <person name="Zhu S."/>
            <person name="Xu C."/>
            <person name="Xu H."/>
            <person name="Xu X."/>
            <person name="Cox K."/>
            <person name="Korf I."/>
            <person name="Meyers B.C."/>
            <person name="Michelmore R.W."/>
        </authorList>
    </citation>
    <scope>NUCLEOTIDE SEQUENCE [LARGE SCALE GENOMIC DNA]</scope>
    <source>
        <strain evidence="5">cv. Salinas</strain>
        <tissue evidence="4">Seedlings</tissue>
    </source>
</reference>
<dbReference type="Pfam" id="PF05970">
    <property type="entry name" value="PIF1"/>
    <property type="match status" value="1"/>
</dbReference>
<dbReference type="GO" id="GO:0006310">
    <property type="term" value="P:DNA recombination"/>
    <property type="evidence" value="ECO:0007669"/>
    <property type="project" value="UniProtKB-KW"/>
</dbReference>
<keyword evidence="1" id="KW-0067">ATP-binding</keyword>
<evidence type="ECO:0000259" key="3">
    <source>
        <dbReference type="Pfam" id="PF14214"/>
    </source>
</evidence>
<accession>A0A9R1UMB0</accession>
<dbReference type="InterPro" id="IPR010285">
    <property type="entry name" value="DNA_helicase_pif1-like_DEAD"/>
</dbReference>
<dbReference type="GO" id="GO:0016787">
    <property type="term" value="F:hydrolase activity"/>
    <property type="evidence" value="ECO:0007669"/>
    <property type="project" value="UniProtKB-KW"/>
</dbReference>
<dbReference type="GO" id="GO:0005524">
    <property type="term" value="F:ATP binding"/>
    <property type="evidence" value="ECO:0007669"/>
    <property type="project" value="UniProtKB-KW"/>
</dbReference>
<evidence type="ECO:0000256" key="1">
    <source>
        <dbReference type="RuleBase" id="RU363044"/>
    </source>
</evidence>
<evidence type="ECO:0000313" key="5">
    <source>
        <dbReference type="Proteomes" id="UP000235145"/>
    </source>
</evidence>
<dbReference type="Proteomes" id="UP000235145">
    <property type="component" value="Unassembled WGS sequence"/>
</dbReference>
<dbReference type="GO" id="GO:0000723">
    <property type="term" value="P:telomere maintenance"/>
    <property type="evidence" value="ECO:0007669"/>
    <property type="project" value="InterPro"/>
</dbReference>
<dbReference type="Pfam" id="PF14214">
    <property type="entry name" value="Helitron_like_N"/>
    <property type="match status" value="1"/>
</dbReference>
<feature type="domain" description="DNA helicase Pif1-like DEAD-box helicase" evidence="2">
    <location>
        <begin position="684"/>
        <end position="861"/>
    </location>
</feature>
<organism evidence="4 5">
    <name type="scientific">Lactuca sativa</name>
    <name type="common">Garden lettuce</name>
    <dbReference type="NCBI Taxonomy" id="4236"/>
    <lineage>
        <taxon>Eukaryota</taxon>
        <taxon>Viridiplantae</taxon>
        <taxon>Streptophyta</taxon>
        <taxon>Embryophyta</taxon>
        <taxon>Tracheophyta</taxon>
        <taxon>Spermatophyta</taxon>
        <taxon>Magnoliopsida</taxon>
        <taxon>eudicotyledons</taxon>
        <taxon>Gunneridae</taxon>
        <taxon>Pentapetalae</taxon>
        <taxon>asterids</taxon>
        <taxon>campanulids</taxon>
        <taxon>Asterales</taxon>
        <taxon>Asteraceae</taxon>
        <taxon>Cichorioideae</taxon>
        <taxon>Cichorieae</taxon>
        <taxon>Lactucinae</taxon>
        <taxon>Lactuca</taxon>
    </lineage>
</organism>
<keyword evidence="1" id="KW-0234">DNA repair</keyword>
<keyword evidence="1" id="KW-0378">Hydrolase</keyword>
<gene>
    <name evidence="4" type="ORF">LSAT_V11C800408900</name>
</gene>
<keyword evidence="1" id="KW-0547">Nucleotide-binding</keyword>
<keyword evidence="5" id="KW-1185">Reference proteome</keyword>
<comment type="cofactor">
    <cofactor evidence="1">
        <name>Mg(2+)</name>
        <dbReference type="ChEBI" id="CHEBI:18420"/>
    </cofactor>
</comment>
<proteinExistence type="inferred from homology"/>
<dbReference type="EC" id="5.6.2.3" evidence="1"/>
<keyword evidence="1" id="KW-0227">DNA damage</keyword>
<dbReference type="Gene3D" id="3.40.50.300">
    <property type="entry name" value="P-loop containing nucleotide triphosphate hydrolases"/>
    <property type="match status" value="1"/>
</dbReference>
<dbReference type="InterPro" id="IPR027417">
    <property type="entry name" value="P-loop_NTPase"/>
</dbReference>
<sequence>MMVLIRCLTARNEYIRNFKTSKQIANEIGLQSYFVCFHSNIPNRRYSVPVPGSLRCIIIGDESNCGRYDIVIQSKGGNVVMPNVLVNCIPLVTTFKCPKQNWCLYKKKLTVSMYYNYQIHLCQHICSHKYLVDAYTCMEADRLDYILHHQEQLRSNYVSDLYDALSKGDRDNKVIGKRVYSPATFVGGPCYMYKHYQDALAICRVYGNPHFFITFTCNIKWSEIQHFMDLHLQHDVHSRTDIISCVFQIKVDAFIKFLKEDKTFGDMIRHKYIFCALWFSTCLPLWFHFLPYSCLHNLTHPIHMLSRFIHNRDPKKGLPHCHTLLWTSSADMIKEPADIDKYMTAELPDPVLERPLYDRITSCMLHGPYGLLNKSAPCMKNDKCSKNIRKPFQKSTFFDKNGYTCYKRNSSSRHMMPNGIIVDNGYVGTYNKRLSSRFRAHINVEYCGWNMMVKYLFKYISKGVERIRLTTAWRILNFDIHIIHPPVMILPVYLPYMQNVIFRADMPIHRVLSNLSLGRTPLWDDVVVSPKECISYKDVRTVSGQLYVAFRDACNALGLIGDDIEWMAAFNEASTWVISPQLQSLFCHLLLFCEVNSPFSLWEFAYAKMVDDYVYKLHLEFPGSSFDDLENMLHSSTPSRSLADFKLSTPSNSSVNVLTNYLKLEEIMYDKEDLHRKHLQMLSYFNRQGTGKTFLWTIIISYFRSLGKVVLAVAASGIASLLLPCGRTSHSRFKIPIDLSDKKSCDIKKKMSLAEFLKHTSLIIWDEATMSDRCCFECVDRSLRDILDCDQKPFWRQTLPVKSKSTHEAIMSSTLPHCYLWKSFQVYRLTKNMWLMNAPANPGTQFFTSDFAEWILKVSNETIGV</sequence>
<dbReference type="SUPFAM" id="SSF52540">
    <property type="entry name" value="P-loop containing nucleoside triphosphate hydrolases"/>
    <property type="match status" value="1"/>
</dbReference>
<dbReference type="InterPro" id="IPR025476">
    <property type="entry name" value="Helitron_helicase-like"/>
</dbReference>
<keyword evidence="1" id="KW-0233">DNA recombination</keyword>
<name>A0A9R1UMB0_LACSA</name>
<dbReference type="PANTHER" id="PTHR10492">
    <property type="match status" value="1"/>
</dbReference>
<comment type="catalytic activity">
    <reaction evidence="1">
        <text>ATP + H2O = ADP + phosphate + H(+)</text>
        <dbReference type="Rhea" id="RHEA:13065"/>
        <dbReference type="ChEBI" id="CHEBI:15377"/>
        <dbReference type="ChEBI" id="CHEBI:15378"/>
        <dbReference type="ChEBI" id="CHEBI:30616"/>
        <dbReference type="ChEBI" id="CHEBI:43474"/>
        <dbReference type="ChEBI" id="CHEBI:456216"/>
        <dbReference type="EC" id="5.6.2.3"/>
    </reaction>
</comment>
<dbReference type="GO" id="GO:0006281">
    <property type="term" value="P:DNA repair"/>
    <property type="evidence" value="ECO:0007669"/>
    <property type="project" value="UniProtKB-KW"/>
</dbReference>
<comment type="similarity">
    <text evidence="1">Belongs to the helicase family.</text>
</comment>
<feature type="domain" description="Helitron helicase-like" evidence="3">
    <location>
        <begin position="127"/>
        <end position="272"/>
    </location>
</feature>
<evidence type="ECO:0000313" key="4">
    <source>
        <dbReference type="EMBL" id="KAJ0189473.1"/>
    </source>
</evidence>
<dbReference type="GO" id="GO:0043139">
    <property type="term" value="F:5'-3' DNA helicase activity"/>
    <property type="evidence" value="ECO:0007669"/>
    <property type="project" value="UniProtKB-EC"/>
</dbReference>
<evidence type="ECO:0000259" key="2">
    <source>
        <dbReference type="Pfam" id="PF05970"/>
    </source>
</evidence>
<dbReference type="AlphaFoldDB" id="A0A9R1UMB0"/>
<protein>
    <recommendedName>
        <fullName evidence="1">ATP-dependent DNA helicase</fullName>
        <ecNumber evidence="1">5.6.2.3</ecNumber>
    </recommendedName>
</protein>
<dbReference type="PANTHER" id="PTHR10492:SF96">
    <property type="entry name" value="ATP-DEPENDENT DNA HELICASE"/>
    <property type="match status" value="1"/>
</dbReference>
<comment type="caution">
    <text evidence="4">The sequence shown here is derived from an EMBL/GenBank/DDBJ whole genome shotgun (WGS) entry which is preliminary data.</text>
</comment>